<reference evidence="1 2" key="1">
    <citation type="journal article" date="2020" name="Nat. Food">
        <title>A phased Vanilla planifolia genome enables genetic improvement of flavour and production.</title>
        <authorList>
            <person name="Hasing T."/>
            <person name="Tang H."/>
            <person name="Brym M."/>
            <person name="Khazi F."/>
            <person name="Huang T."/>
            <person name="Chambers A.H."/>
        </authorList>
    </citation>
    <scope>NUCLEOTIDE SEQUENCE [LARGE SCALE GENOMIC DNA]</scope>
    <source>
        <tissue evidence="1">Leaf</tissue>
    </source>
</reference>
<name>A0A835RVJ5_VANPL</name>
<gene>
    <name evidence="1" type="ORF">HPP92_006279</name>
</gene>
<accession>A0A835RVJ5</accession>
<sequence>MDAKQRSSPLFSSARDSLQLLLPPTDCITICMRADKTKHTERQKTIMLLCSLYSSSLKTQRERKSEGLKNLLRLLHFHLLMGDINRTQKSHHNPLPRFLSMFLVPCSSGPAAAIKIVSSDWQSVRYCEKQRRSNCSAFKAEKAIRTNT</sequence>
<organism evidence="1 2">
    <name type="scientific">Vanilla planifolia</name>
    <name type="common">Vanilla</name>
    <dbReference type="NCBI Taxonomy" id="51239"/>
    <lineage>
        <taxon>Eukaryota</taxon>
        <taxon>Viridiplantae</taxon>
        <taxon>Streptophyta</taxon>
        <taxon>Embryophyta</taxon>
        <taxon>Tracheophyta</taxon>
        <taxon>Spermatophyta</taxon>
        <taxon>Magnoliopsida</taxon>
        <taxon>Liliopsida</taxon>
        <taxon>Asparagales</taxon>
        <taxon>Orchidaceae</taxon>
        <taxon>Vanilloideae</taxon>
        <taxon>Vanilleae</taxon>
        <taxon>Vanilla</taxon>
    </lineage>
</organism>
<evidence type="ECO:0000313" key="1">
    <source>
        <dbReference type="EMBL" id="KAG0495285.1"/>
    </source>
</evidence>
<dbReference type="Proteomes" id="UP000639772">
    <property type="component" value="Unassembled WGS sequence"/>
</dbReference>
<proteinExistence type="predicted"/>
<comment type="caution">
    <text evidence="1">The sequence shown here is derived from an EMBL/GenBank/DDBJ whole genome shotgun (WGS) entry which is preliminary data.</text>
</comment>
<protein>
    <submittedName>
        <fullName evidence="1">Uncharacterized protein</fullName>
    </submittedName>
</protein>
<dbReference type="AlphaFoldDB" id="A0A835RVJ5"/>
<evidence type="ECO:0000313" key="2">
    <source>
        <dbReference type="Proteomes" id="UP000639772"/>
    </source>
</evidence>
<dbReference type="EMBL" id="JADCNM010000002">
    <property type="protein sequence ID" value="KAG0495285.1"/>
    <property type="molecule type" value="Genomic_DNA"/>
</dbReference>